<dbReference type="SUPFAM" id="SSF47729">
    <property type="entry name" value="IHF-like DNA-binding proteins"/>
    <property type="match status" value="1"/>
</dbReference>
<evidence type="ECO:0000256" key="3">
    <source>
        <dbReference type="ARBA" id="ARBA00023125"/>
    </source>
</evidence>
<dbReference type="GO" id="GO:0030527">
    <property type="term" value="F:structural constituent of chromatin"/>
    <property type="evidence" value="ECO:0007669"/>
    <property type="project" value="InterPro"/>
</dbReference>
<dbReference type="PANTHER" id="PTHR33175">
    <property type="entry name" value="DNA-BINDING PROTEIN HU"/>
    <property type="match status" value="1"/>
</dbReference>
<dbReference type="AlphaFoldDB" id="A0AAU8A095"/>
<proteinExistence type="inferred from homology"/>
<dbReference type="PRINTS" id="PR01727">
    <property type="entry name" value="DNABINDINGHU"/>
</dbReference>
<name>A0AAU8A095_9BURK</name>
<sequence>MNKAELVEKIADEAELSKASAERALNSAIDNIIKSITKGDSVQLVGFGTFSQGKRSARVGRNPKTGEAIKIAASKTAKFSAGKAFKDSVNKRK</sequence>
<keyword evidence="2" id="KW-0226">DNA condensation</keyword>
<dbReference type="GO" id="GO:0005829">
    <property type="term" value="C:cytosol"/>
    <property type="evidence" value="ECO:0007669"/>
    <property type="project" value="TreeGrafter"/>
</dbReference>
<dbReference type="InterPro" id="IPR010992">
    <property type="entry name" value="IHF-like_DNA-bd_dom_sf"/>
</dbReference>
<reference evidence="5" key="1">
    <citation type="submission" date="2022-06" db="EMBL/GenBank/DDBJ databases">
        <title>New Polynucleobacter species.</title>
        <authorList>
            <person name="Hahn M.W."/>
        </authorList>
    </citation>
    <scope>NUCLEOTIDE SEQUENCE</scope>
    <source>
        <strain evidence="5">UK-FUSCHL-C3</strain>
    </source>
</reference>
<gene>
    <name evidence="5" type="ORF">NKE59_05580</name>
</gene>
<dbReference type="PROSITE" id="PS00045">
    <property type="entry name" value="HISTONE_LIKE"/>
    <property type="match status" value="1"/>
</dbReference>
<dbReference type="EMBL" id="CP099959">
    <property type="protein sequence ID" value="XCC56972.1"/>
    <property type="molecule type" value="Genomic_DNA"/>
</dbReference>
<dbReference type="RefSeq" id="WP_353437974.1">
    <property type="nucleotide sequence ID" value="NZ_CP099959.1"/>
</dbReference>
<dbReference type="CDD" id="cd13831">
    <property type="entry name" value="HU"/>
    <property type="match status" value="1"/>
</dbReference>
<evidence type="ECO:0000256" key="1">
    <source>
        <dbReference type="ARBA" id="ARBA00010529"/>
    </source>
</evidence>
<dbReference type="GO" id="GO:0030261">
    <property type="term" value="P:chromosome condensation"/>
    <property type="evidence" value="ECO:0007669"/>
    <property type="project" value="UniProtKB-KW"/>
</dbReference>
<protein>
    <submittedName>
        <fullName evidence="5">HU family DNA-binding protein</fullName>
    </submittedName>
</protein>
<dbReference type="InterPro" id="IPR000119">
    <property type="entry name" value="Hist_DNA-bd"/>
</dbReference>
<dbReference type="PANTHER" id="PTHR33175:SF3">
    <property type="entry name" value="DNA-BINDING PROTEIN HU-BETA"/>
    <property type="match status" value="1"/>
</dbReference>
<keyword evidence="3 5" id="KW-0238">DNA-binding</keyword>
<accession>A0AAU8A095</accession>
<dbReference type="SMART" id="SM00411">
    <property type="entry name" value="BHL"/>
    <property type="match status" value="1"/>
</dbReference>
<dbReference type="GO" id="GO:0003677">
    <property type="term" value="F:DNA binding"/>
    <property type="evidence" value="ECO:0007669"/>
    <property type="project" value="UniProtKB-KW"/>
</dbReference>
<dbReference type="InterPro" id="IPR020816">
    <property type="entry name" value="Histone-like_DNA-bd_CS"/>
</dbReference>
<evidence type="ECO:0000256" key="2">
    <source>
        <dbReference type="ARBA" id="ARBA00023067"/>
    </source>
</evidence>
<organism evidence="5">
    <name type="scientific">Polynucleobacter sp. UK-FUSCHL-C3</name>
    <dbReference type="NCBI Taxonomy" id="2955208"/>
    <lineage>
        <taxon>Bacteria</taxon>
        <taxon>Pseudomonadati</taxon>
        <taxon>Pseudomonadota</taxon>
        <taxon>Betaproteobacteria</taxon>
        <taxon>Burkholderiales</taxon>
        <taxon>Burkholderiaceae</taxon>
        <taxon>Polynucleobacter</taxon>
    </lineage>
</organism>
<comment type="similarity">
    <text evidence="1 4">Belongs to the bacterial histone-like protein family.</text>
</comment>
<evidence type="ECO:0000313" key="5">
    <source>
        <dbReference type="EMBL" id="XCC56972.1"/>
    </source>
</evidence>
<dbReference type="Gene3D" id="4.10.520.10">
    <property type="entry name" value="IHF-like DNA-binding proteins"/>
    <property type="match status" value="1"/>
</dbReference>
<dbReference type="Pfam" id="PF00216">
    <property type="entry name" value="Bac_DNA_binding"/>
    <property type="match status" value="1"/>
</dbReference>
<evidence type="ECO:0000256" key="4">
    <source>
        <dbReference type="RuleBase" id="RU003939"/>
    </source>
</evidence>